<feature type="compositionally biased region" description="Low complexity" evidence="1">
    <location>
        <begin position="69"/>
        <end position="83"/>
    </location>
</feature>
<sequence>MKVLSSVMSTPAQPSVPGGAHSNSCTRAAKKHLMFIMARPTPGQNLCPAPNGIILISLVPGKGPTSSASPPGRNRSGRNSSGSIHVLPSLPMSPTVNCAMKSPLVFPRTPSTSAASAWTWRWTKGTCGCKRRVSSTTAFRYGMPRMRLLLELAATAPPAPSTSSRSFFWISWSFTRWARVHSMLAITVPVPAPRNSDSRFTNSSSLTARRPAPSPLPPSGTRRSMSESTYGRRPPPSHVGRDSRRASTRGRYNSPNRPCMAKSRRSRLHSASLANMVPGEARASPTATCWNSRIRQPMTRTCPSSTSSPKHRRASSEKMEG</sequence>
<proteinExistence type="predicted"/>
<feature type="region of interest" description="Disordered" evidence="1">
    <location>
        <begin position="191"/>
        <end position="321"/>
    </location>
</feature>
<protein>
    <submittedName>
        <fullName evidence="2">Uncharacterized protein</fullName>
    </submittedName>
</protein>
<organism evidence="2 3">
    <name type="scientific">Triticum urartu</name>
    <name type="common">Red wild einkorn</name>
    <name type="synonym">Crithodium urartu</name>
    <dbReference type="NCBI Taxonomy" id="4572"/>
    <lineage>
        <taxon>Eukaryota</taxon>
        <taxon>Viridiplantae</taxon>
        <taxon>Streptophyta</taxon>
        <taxon>Embryophyta</taxon>
        <taxon>Tracheophyta</taxon>
        <taxon>Spermatophyta</taxon>
        <taxon>Magnoliopsida</taxon>
        <taxon>Liliopsida</taxon>
        <taxon>Poales</taxon>
        <taxon>Poaceae</taxon>
        <taxon>BOP clade</taxon>
        <taxon>Pooideae</taxon>
        <taxon>Triticodae</taxon>
        <taxon>Triticeae</taxon>
        <taxon>Triticinae</taxon>
        <taxon>Triticum</taxon>
    </lineage>
</organism>
<dbReference type="EnsemblPlants" id="TuG1812S0003315200.01.T01">
    <property type="protein sequence ID" value="TuG1812S0003315200.01.T01.s_cds36528"/>
    <property type="gene ID" value="TuG1812S0003315200.01"/>
</dbReference>
<dbReference type="AlphaFoldDB" id="A0A8R7RGD9"/>
<feature type="compositionally biased region" description="Polar residues" evidence="1">
    <location>
        <begin position="285"/>
        <end position="308"/>
    </location>
</feature>
<reference evidence="2" key="2">
    <citation type="submission" date="2022-06" db="UniProtKB">
        <authorList>
            <consortium name="EnsemblPlants"/>
        </authorList>
    </citation>
    <scope>IDENTIFICATION</scope>
</reference>
<evidence type="ECO:0000313" key="3">
    <source>
        <dbReference type="Proteomes" id="UP000015106"/>
    </source>
</evidence>
<feature type="region of interest" description="Disordered" evidence="1">
    <location>
        <begin position="63"/>
        <end position="86"/>
    </location>
</feature>
<reference evidence="3" key="1">
    <citation type="journal article" date="2013" name="Nature">
        <title>Draft genome of the wheat A-genome progenitor Triticum urartu.</title>
        <authorList>
            <person name="Ling H.Q."/>
            <person name="Zhao S."/>
            <person name="Liu D."/>
            <person name="Wang J."/>
            <person name="Sun H."/>
            <person name="Zhang C."/>
            <person name="Fan H."/>
            <person name="Li D."/>
            <person name="Dong L."/>
            <person name="Tao Y."/>
            <person name="Gao C."/>
            <person name="Wu H."/>
            <person name="Li Y."/>
            <person name="Cui Y."/>
            <person name="Guo X."/>
            <person name="Zheng S."/>
            <person name="Wang B."/>
            <person name="Yu K."/>
            <person name="Liang Q."/>
            <person name="Yang W."/>
            <person name="Lou X."/>
            <person name="Chen J."/>
            <person name="Feng M."/>
            <person name="Jian J."/>
            <person name="Zhang X."/>
            <person name="Luo G."/>
            <person name="Jiang Y."/>
            <person name="Liu J."/>
            <person name="Wang Z."/>
            <person name="Sha Y."/>
            <person name="Zhang B."/>
            <person name="Wu H."/>
            <person name="Tang D."/>
            <person name="Shen Q."/>
            <person name="Xue P."/>
            <person name="Zou S."/>
            <person name="Wang X."/>
            <person name="Liu X."/>
            <person name="Wang F."/>
            <person name="Yang Y."/>
            <person name="An X."/>
            <person name="Dong Z."/>
            <person name="Zhang K."/>
            <person name="Zhang X."/>
            <person name="Luo M.C."/>
            <person name="Dvorak J."/>
            <person name="Tong Y."/>
            <person name="Wang J."/>
            <person name="Yang H."/>
            <person name="Li Z."/>
            <person name="Wang D."/>
            <person name="Zhang A."/>
            <person name="Wang J."/>
        </authorList>
    </citation>
    <scope>NUCLEOTIDE SEQUENCE</scope>
    <source>
        <strain evidence="3">cv. G1812</strain>
    </source>
</reference>
<evidence type="ECO:0000313" key="2">
    <source>
        <dbReference type="EnsemblPlants" id="TuG1812S0003315200.01.T01.s_cds36528"/>
    </source>
</evidence>
<dbReference type="Gramene" id="TuG1812S0003315200.01.T01">
    <property type="protein sequence ID" value="TuG1812S0003315200.01.T01.s_cds36528"/>
    <property type="gene ID" value="TuG1812S0003315200.01"/>
</dbReference>
<feature type="compositionally biased region" description="Polar residues" evidence="1">
    <location>
        <begin position="1"/>
        <end position="13"/>
    </location>
</feature>
<accession>A0A8R7RGD9</accession>
<dbReference type="Proteomes" id="UP000015106">
    <property type="component" value="Unassembled WGS sequence"/>
</dbReference>
<evidence type="ECO:0000256" key="1">
    <source>
        <dbReference type="SAM" id="MobiDB-lite"/>
    </source>
</evidence>
<name>A0A8R7RGD9_TRIUA</name>
<feature type="region of interest" description="Disordered" evidence="1">
    <location>
        <begin position="1"/>
        <end position="24"/>
    </location>
</feature>
<keyword evidence="3" id="KW-1185">Reference proteome</keyword>